<accession>A0A9X1TYG3</accession>
<evidence type="ECO:0000313" key="4">
    <source>
        <dbReference type="Proteomes" id="UP001139336"/>
    </source>
</evidence>
<evidence type="ECO:0000256" key="2">
    <source>
        <dbReference type="SAM" id="Phobius"/>
    </source>
</evidence>
<sequence>MGTMANHALQGSRPLPGPSPEVEAERRRTLRRHKAFVTGLLIIAAIIFLSCSWWQHEHADAAVWVGYVRAAAEAGMVGGLADWFAVTALFRHPMGLPIPHTALIPRKKDQLGDQLSGFVGENFLNAELITEKVAQAQLPERAGEWLSKPKNAATVSAQVGKFTARVVEAIDPGEAENVLRRLVVDKLAEPEWAPPLGRVLEQLIEDGRTEPLIEELAHWAHRKAIGAEELIVRIIDERKPVWAPRFVNNLIGEKVYRELIRFTEDVSRDPHHEARYAARRWLTRLARDLQNDPTMIDRIERWKGDIMGSSALAGVARSLWDSTSASILEQATHEDSLLRVKIAQLAEEWGNRLREDDELRRSLDGKVRRAATFLADNYAEEITGIISETVRRWDAEEASEKMELMVGKDLQFIRLNGTIVGALAGLAIYTVNHLIFGA</sequence>
<feature type="transmembrane region" description="Helical" evidence="2">
    <location>
        <begin position="35"/>
        <end position="55"/>
    </location>
</feature>
<gene>
    <name evidence="3" type="ORF">L1O03_01205</name>
</gene>
<reference evidence="3" key="1">
    <citation type="submission" date="2022-01" db="EMBL/GenBank/DDBJ databases">
        <title>Corynebacterium sp. nov isolated from isolated from the feces of the greater white-fronted geese (Anser albifrons) at Poyang Lake, PR China.</title>
        <authorList>
            <person name="Liu Q."/>
        </authorList>
    </citation>
    <scope>NUCLEOTIDE SEQUENCE</scope>
    <source>
        <strain evidence="3">JCM 32435</strain>
    </source>
</reference>
<evidence type="ECO:0000256" key="1">
    <source>
        <dbReference type="SAM" id="MobiDB-lite"/>
    </source>
</evidence>
<dbReference type="InterPro" id="IPR007383">
    <property type="entry name" value="DUF445"/>
</dbReference>
<dbReference type="PANTHER" id="PTHR38442:SF1">
    <property type="entry name" value="INNER MEMBRANE PROTEIN"/>
    <property type="match status" value="1"/>
</dbReference>
<feature type="transmembrane region" description="Helical" evidence="2">
    <location>
        <begin position="412"/>
        <end position="436"/>
    </location>
</feature>
<dbReference type="Proteomes" id="UP001139336">
    <property type="component" value="Unassembled WGS sequence"/>
</dbReference>
<keyword evidence="2" id="KW-1133">Transmembrane helix</keyword>
<feature type="region of interest" description="Disordered" evidence="1">
    <location>
        <begin position="1"/>
        <end position="26"/>
    </location>
</feature>
<keyword evidence="4" id="KW-1185">Reference proteome</keyword>
<comment type="caution">
    <text evidence="3">The sequence shown here is derived from an EMBL/GenBank/DDBJ whole genome shotgun (WGS) entry which is preliminary data.</text>
</comment>
<keyword evidence="2" id="KW-0472">Membrane</keyword>
<protein>
    <submittedName>
        <fullName evidence="3">DUF445 family protein</fullName>
    </submittedName>
</protein>
<dbReference type="AlphaFoldDB" id="A0A9X1TYG3"/>
<keyword evidence="2" id="KW-0812">Transmembrane</keyword>
<dbReference type="Pfam" id="PF04286">
    <property type="entry name" value="DUF445"/>
    <property type="match status" value="1"/>
</dbReference>
<organism evidence="3 4">
    <name type="scientific">Corynebacterium uropygiale</name>
    <dbReference type="NCBI Taxonomy" id="1775911"/>
    <lineage>
        <taxon>Bacteria</taxon>
        <taxon>Bacillati</taxon>
        <taxon>Actinomycetota</taxon>
        <taxon>Actinomycetes</taxon>
        <taxon>Mycobacteriales</taxon>
        <taxon>Corynebacteriaceae</taxon>
        <taxon>Corynebacterium</taxon>
    </lineage>
</organism>
<evidence type="ECO:0000313" key="3">
    <source>
        <dbReference type="EMBL" id="MCF4005796.1"/>
    </source>
</evidence>
<dbReference type="EMBL" id="JAKGSI010000001">
    <property type="protein sequence ID" value="MCF4005796.1"/>
    <property type="molecule type" value="Genomic_DNA"/>
</dbReference>
<name>A0A9X1TYG3_9CORY</name>
<proteinExistence type="predicted"/>
<dbReference type="PANTHER" id="PTHR38442">
    <property type="entry name" value="INNER MEMBRANE PROTEIN-RELATED"/>
    <property type="match status" value="1"/>
</dbReference>
<dbReference type="GO" id="GO:0005886">
    <property type="term" value="C:plasma membrane"/>
    <property type="evidence" value="ECO:0007669"/>
    <property type="project" value="TreeGrafter"/>
</dbReference>